<protein>
    <submittedName>
        <fullName evidence="1">Uncharacterized protein</fullName>
    </submittedName>
</protein>
<keyword evidence="2" id="KW-1185">Reference proteome</keyword>
<accession>A0ABT9TNK5</accession>
<dbReference type="RefSeq" id="WP_156524774.1">
    <property type="nucleotide sequence ID" value="NZ_BDDW01000007.1"/>
</dbReference>
<dbReference type="EMBL" id="JAUSSW010000005">
    <property type="protein sequence ID" value="MDQ0102656.1"/>
    <property type="molecule type" value="Genomic_DNA"/>
</dbReference>
<dbReference type="Proteomes" id="UP001244563">
    <property type="component" value="Unassembled WGS sequence"/>
</dbReference>
<organism evidence="1 2">
    <name type="scientific">Paenarthrobacter nicotinovorans</name>
    <name type="common">Arthrobacter nicotinovorans</name>
    <dbReference type="NCBI Taxonomy" id="29320"/>
    <lineage>
        <taxon>Bacteria</taxon>
        <taxon>Bacillati</taxon>
        <taxon>Actinomycetota</taxon>
        <taxon>Actinomycetes</taxon>
        <taxon>Micrococcales</taxon>
        <taxon>Micrococcaceae</taxon>
        <taxon>Paenarthrobacter</taxon>
    </lineage>
</organism>
<reference evidence="1 2" key="1">
    <citation type="submission" date="2023-07" db="EMBL/GenBank/DDBJ databases">
        <title>Sorghum-associated microbial communities from plants grown in Nebraska, USA.</title>
        <authorList>
            <person name="Schachtman D."/>
        </authorList>
    </citation>
    <scope>NUCLEOTIDE SEQUENCE [LARGE SCALE GENOMIC DNA]</scope>
    <source>
        <strain evidence="1 2">CC523</strain>
    </source>
</reference>
<evidence type="ECO:0000313" key="1">
    <source>
        <dbReference type="EMBL" id="MDQ0102656.1"/>
    </source>
</evidence>
<evidence type="ECO:0000313" key="2">
    <source>
        <dbReference type="Proteomes" id="UP001244563"/>
    </source>
</evidence>
<name>A0ABT9TNK5_PAENI</name>
<gene>
    <name evidence="1" type="ORF">J2T10_002309</name>
</gene>
<comment type="caution">
    <text evidence="1">The sequence shown here is derived from an EMBL/GenBank/DDBJ whole genome shotgun (WGS) entry which is preliminary data.</text>
</comment>
<sequence>MQKAQLFAAAGAREVSMAVPHVSGDVDVTRYCFIPLFGIALTSTQASGGPGEGRRTPSRHEC</sequence>
<proteinExistence type="predicted"/>